<name>A0A2U8WUH8_9HYPH</name>
<evidence type="ECO:0000313" key="5">
    <source>
        <dbReference type="Proteomes" id="UP000245444"/>
    </source>
</evidence>
<keyword evidence="5" id="KW-1185">Reference proteome</keyword>
<proteinExistence type="predicted"/>
<feature type="domain" description="Putative Flp pilus-assembly TadG-like N-terminal" evidence="3">
    <location>
        <begin position="18"/>
        <end position="65"/>
    </location>
</feature>
<sequence length="476" mass="50019">MIGSRSIGCKRFSADRSGSVVIIFALLAPVLLGAVGLAVDYATWTMQRATLQRAADAAALAVASDMQVSGTNTQRMQSLADAYVKSNVKLQRGDGEVHVTVAPVARERPGGPFVPAGQVAGRGPTAVTIMLTQRKYAIMSRLVTPQLTDNSVSATAEAVGTTRLCVVALDPSDDRSMRLAGDSEIDARGCAVYALSANAKAIVSSSGTLLAAATTCTVGGYTGHPSSFKPLPVTGCRVIKDPLADRPAPDAGPCRETNLRLRRGSHTLYPGTYCGGILVDVGATVVMAPGIYVIKDGSLVVGPPEQIFVTYEMCDQPTGATTLPQCKAEVRIENIGSLKGDGVGIYFTGDPQKGLSSISRPMLFLPASVVELTAPRTGPMAGMLLFEDRQSPAGRVFDILSDSARRLVGTIYLPRGTFSVRANQVVADQSEYTAIVANKIYLNRRPRLTLNTRYSDTDVPVPNGLGPTSSAVGLAK</sequence>
<evidence type="ECO:0000259" key="3">
    <source>
        <dbReference type="Pfam" id="PF13400"/>
    </source>
</evidence>
<reference evidence="4 5" key="1">
    <citation type="submission" date="2018-05" db="EMBL/GenBank/DDBJ databases">
        <title>Complete Genome Sequence of Methylobacterium sp. 17Sr1-28.</title>
        <authorList>
            <person name="Srinivasan S."/>
        </authorList>
    </citation>
    <scope>NUCLEOTIDE SEQUENCE [LARGE SCALE GENOMIC DNA]</scope>
    <source>
        <strain evidence="4 5">17Sr1-28</strain>
    </source>
</reference>
<dbReference type="OrthoDB" id="7418984at2"/>
<evidence type="ECO:0000256" key="2">
    <source>
        <dbReference type="SAM" id="Phobius"/>
    </source>
</evidence>
<keyword evidence="2" id="KW-0812">Transmembrane</keyword>
<feature type="region of interest" description="Disordered" evidence="1">
    <location>
        <begin position="455"/>
        <end position="476"/>
    </location>
</feature>
<protein>
    <recommendedName>
        <fullName evidence="3">Putative Flp pilus-assembly TadG-like N-terminal domain-containing protein</fullName>
    </recommendedName>
</protein>
<feature type="compositionally biased region" description="Polar residues" evidence="1">
    <location>
        <begin position="466"/>
        <end position="476"/>
    </location>
</feature>
<evidence type="ECO:0000313" key="4">
    <source>
        <dbReference type="EMBL" id="AWN49757.1"/>
    </source>
</evidence>
<gene>
    <name evidence="4" type="ORF">DK419_28315</name>
</gene>
<dbReference type="KEGG" id="mtea:DK419_28315"/>
<dbReference type="EMBL" id="CP029553">
    <property type="protein sequence ID" value="AWN49757.1"/>
    <property type="molecule type" value="Genomic_DNA"/>
</dbReference>
<dbReference type="Pfam" id="PF13400">
    <property type="entry name" value="Tad"/>
    <property type="match status" value="1"/>
</dbReference>
<dbReference type="InterPro" id="IPR028087">
    <property type="entry name" value="Tad_N"/>
</dbReference>
<organism evidence="4 5">
    <name type="scientific">Methylobacterium terrae</name>
    <dbReference type="NCBI Taxonomy" id="2202827"/>
    <lineage>
        <taxon>Bacteria</taxon>
        <taxon>Pseudomonadati</taxon>
        <taxon>Pseudomonadota</taxon>
        <taxon>Alphaproteobacteria</taxon>
        <taxon>Hyphomicrobiales</taxon>
        <taxon>Methylobacteriaceae</taxon>
        <taxon>Methylobacterium</taxon>
    </lineage>
</organism>
<keyword evidence="2" id="KW-0472">Membrane</keyword>
<accession>A0A2U8WUH8</accession>
<feature type="transmembrane region" description="Helical" evidence="2">
    <location>
        <begin position="20"/>
        <end position="44"/>
    </location>
</feature>
<dbReference type="AlphaFoldDB" id="A0A2U8WUH8"/>
<keyword evidence="2" id="KW-1133">Transmembrane helix</keyword>
<dbReference type="Proteomes" id="UP000245444">
    <property type="component" value="Chromosome"/>
</dbReference>
<evidence type="ECO:0000256" key="1">
    <source>
        <dbReference type="SAM" id="MobiDB-lite"/>
    </source>
</evidence>